<organism evidence="2 3">
    <name type="scientific">Rousettus aegyptiacus</name>
    <name type="common">Egyptian fruit bat</name>
    <name type="synonym">Pteropus aegyptiacus</name>
    <dbReference type="NCBI Taxonomy" id="9407"/>
    <lineage>
        <taxon>Eukaryota</taxon>
        <taxon>Metazoa</taxon>
        <taxon>Chordata</taxon>
        <taxon>Craniata</taxon>
        <taxon>Vertebrata</taxon>
        <taxon>Euteleostomi</taxon>
        <taxon>Mammalia</taxon>
        <taxon>Eutheria</taxon>
        <taxon>Laurasiatheria</taxon>
        <taxon>Chiroptera</taxon>
        <taxon>Yinpterochiroptera</taxon>
        <taxon>Pteropodoidea</taxon>
        <taxon>Pteropodidae</taxon>
        <taxon>Rousettinae</taxon>
        <taxon>Rousettus</taxon>
    </lineage>
</organism>
<protein>
    <submittedName>
        <fullName evidence="2">Uncharacterized protein</fullName>
    </submittedName>
</protein>
<keyword evidence="3" id="KW-1185">Reference proteome</keyword>
<evidence type="ECO:0000256" key="1">
    <source>
        <dbReference type="SAM" id="MobiDB-lite"/>
    </source>
</evidence>
<sequence length="77" mass="9316">MSSQKGNVARSRPQRHQNTFSFKNDKFDKSVKTKMLPVKDANNNKKKKMREGTIYYVLTRKSLYCKYIEQEEHFEYF</sequence>
<evidence type="ECO:0000313" key="3">
    <source>
        <dbReference type="Proteomes" id="UP000593571"/>
    </source>
</evidence>
<evidence type="ECO:0000313" key="2">
    <source>
        <dbReference type="EMBL" id="KAF6483389.1"/>
    </source>
</evidence>
<comment type="caution">
    <text evidence="2">The sequence shown here is derived from an EMBL/GenBank/DDBJ whole genome shotgun (WGS) entry which is preliminary data.</text>
</comment>
<accession>A0A7J8IH01</accession>
<reference evidence="2 3" key="1">
    <citation type="journal article" date="2020" name="Nature">
        <title>Six reference-quality genomes reveal evolution of bat adaptations.</title>
        <authorList>
            <person name="Jebb D."/>
            <person name="Huang Z."/>
            <person name="Pippel M."/>
            <person name="Hughes G.M."/>
            <person name="Lavrichenko K."/>
            <person name="Devanna P."/>
            <person name="Winkler S."/>
            <person name="Jermiin L.S."/>
            <person name="Skirmuntt E.C."/>
            <person name="Katzourakis A."/>
            <person name="Burkitt-Gray L."/>
            <person name="Ray D.A."/>
            <person name="Sullivan K.A.M."/>
            <person name="Roscito J.G."/>
            <person name="Kirilenko B.M."/>
            <person name="Davalos L.M."/>
            <person name="Corthals A.P."/>
            <person name="Power M.L."/>
            <person name="Jones G."/>
            <person name="Ransome R.D."/>
            <person name="Dechmann D.K.N."/>
            <person name="Locatelli A.G."/>
            <person name="Puechmaille S.J."/>
            <person name="Fedrigo O."/>
            <person name="Jarvis E.D."/>
            <person name="Hiller M."/>
            <person name="Vernes S.C."/>
            <person name="Myers E.W."/>
            <person name="Teeling E.C."/>
        </authorList>
    </citation>
    <scope>NUCLEOTIDE SEQUENCE [LARGE SCALE GENOMIC DNA]</scope>
    <source>
        <strain evidence="2">MRouAeg1</strain>
        <tissue evidence="2">Muscle</tissue>
    </source>
</reference>
<dbReference type="Proteomes" id="UP000593571">
    <property type="component" value="Unassembled WGS sequence"/>
</dbReference>
<feature type="region of interest" description="Disordered" evidence="1">
    <location>
        <begin position="1"/>
        <end position="23"/>
    </location>
</feature>
<dbReference type="AlphaFoldDB" id="A0A7J8IH01"/>
<name>A0A7J8IH01_ROUAE</name>
<dbReference type="EMBL" id="JACASE010000003">
    <property type="protein sequence ID" value="KAF6483389.1"/>
    <property type="molecule type" value="Genomic_DNA"/>
</dbReference>
<proteinExistence type="predicted"/>
<gene>
    <name evidence="2" type="ORF">HJG63_001950</name>
</gene>